<feature type="transmembrane region" description="Helical" evidence="2">
    <location>
        <begin position="188"/>
        <end position="209"/>
    </location>
</feature>
<gene>
    <name evidence="3" type="ORF">DFJ65_0028</name>
</gene>
<accession>A0A3D9UWE5</accession>
<feature type="transmembrane region" description="Helical" evidence="2">
    <location>
        <begin position="385"/>
        <end position="403"/>
    </location>
</feature>
<dbReference type="PANTHER" id="PTHR38434">
    <property type="entry name" value="BLL2549 PROTEIN"/>
    <property type="match status" value="1"/>
</dbReference>
<reference evidence="3 4" key="1">
    <citation type="submission" date="2018-08" db="EMBL/GenBank/DDBJ databases">
        <title>Sequencing the genomes of 1000 actinobacteria strains.</title>
        <authorList>
            <person name="Klenk H.-P."/>
        </authorList>
    </citation>
    <scope>NUCLEOTIDE SEQUENCE [LARGE SCALE GENOMIC DNA]</scope>
    <source>
        <strain evidence="3 4">DSM 22967</strain>
    </source>
</reference>
<feature type="transmembrane region" description="Helical" evidence="2">
    <location>
        <begin position="286"/>
        <end position="306"/>
    </location>
</feature>
<organism evidence="3 4">
    <name type="scientific">Calidifontibacter indicus</name>
    <dbReference type="NCBI Taxonomy" id="419650"/>
    <lineage>
        <taxon>Bacteria</taxon>
        <taxon>Bacillati</taxon>
        <taxon>Actinomycetota</taxon>
        <taxon>Actinomycetes</taxon>
        <taxon>Micrococcales</taxon>
        <taxon>Dermacoccaceae</taxon>
        <taxon>Calidifontibacter</taxon>
    </lineage>
</organism>
<feature type="transmembrane region" description="Helical" evidence="2">
    <location>
        <begin position="530"/>
        <end position="548"/>
    </location>
</feature>
<feature type="transmembrane region" description="Helical" evidence="2">
    <location>
        <begin position="264"/>
        <end position="280"/>
    </location>
</feature>
<feature type="transmembrane region" description="Helical" evidence="2">
    <location>
        <begin position="410"/>
        <end position="426"/>
    </location>
</feature>
<feature type="transmembrane region" description="Helical" evidence="2">
    <location>
        <begin position="560"/>
        <end position="578"/>
    </location>
</feature>
<feature type="transmembrane region" description="Helical" evidence="2">
    <location>
        <begin position="471"/>
        <end position="496"/>
    </location>
</feature>
<comment type="caution">
    <text evidence="3">The sequence shown here is derived from an EMBL/GenBank/DDBJ whole genome shotgun (WGS) entry which is preliminary data.</text>
</comment>
<feature type="transmembrane region" description="Helical" evidence="2">
    <location>
        <begin position="502"/>
        <end position="523"/>
    </location>
</feature>
<feature type="compositionally biased region" description="Pro residues" evidence="1">
    <location>
        <begin position="23"/>
        <end position="52"/>
    </location>
</feature>
<name>A0A3D9UWE5_9MICO</name>
<keyword evidence="4" id="KW-1185">Reference proteome</keyword>
<feature type="transmembrane region" description="Helical" evidence="2">
    <location>
        <begin position="105"/>
        <end position="126"/>
    </location>
</feature>
<feature type="transmembrane region" description="Helical" evidence="2">
    <location>
        <begin position="338"/>
        <end position="356"/>
    </location>
</feature>
<keyword evidence="2" id="KW-0472">Membrane</keyword>
<dbReference type="InterPro" id="IPR019286">
    <property type="entry name" value="DUF2339_TM"/>
</dbReference>
<dbReference type="Proteomes" id="UP000256253">
    <property type="component" value="Unassembled WGS sequence"/>
</dbReference>
<keyword evidence="2" id="KW-1133">Transmembrane helix</keyword>
<feature type="region of interest" description="Disordered" evidence="1">
    <location>
        <begin position="1"/>
        <end position="68"/>
    </location>
</feature>
<evidence type="ECO:0000256" key="2">
    <source>
        <dbReference type="SAM" id="Phobius"/>
    </source>
</evidence>
<dbReference type="PANTHER" id="PTHR38434:SF1">
    <property type="entry name" value="BLL2549 PROTEIN"/>
    <property type="match status" value="1"/>
</dbReference>
<feature type="compositionally biased region" description="Low complexity" evidence="1">
    <location>
        <begin position="53"/>
        <end position="68"/>
    </location>
</feature>
<proteinExistence type="predicted"/>
<feature type="transmembrane region" description="Helical" evidence="2">
    <location>
        <begin position="313"/>
        <end position="332"/>
    </location>
</feature>
<dbReference type="Pfam" id="PF10101">
    <property type="entry name" value="DUF2339"/>
    <property type="match status" value="1"/>
</dbReference>
<dbReference type="AlphaFoldDB" id="A0A3D9UWE5"/>
<protein>
    <submittedName>
        <fullName evidence="3">Putative membrane protein DUF2339</fullName>
    </submittedName>
</protein>
<sequence>MNTTPRPDGPNQRPNPDQQQGRPPFPGGPRQRPPYGVPPQQSPVYGPRPRPPYGRATQQPPYLLQPQYPNGAHFQTMGGPRPAYPYATVKPSEPWWEKDGVVAKLFAGAGVLVTLIGVVMLLVIAARAGLLRPELRVGGGALLSAALLAGSTRLHQRLGGRIGAIALAATGTAGLFLCVLAATNFYGWIPAVAGLTLAAVVAAGTVALATKWNSQVLAVLMTAAVGVLAPVLTHGVSTTLVAFLVLLQAAGCIPEFTRQWPGIAVARTLPVAIATGIVVVDDKFALASQLAAYLVATIGLASALPASRRTTEWVTALTYGAASAPMIVAIQALDFRVAAIAGTAIAAITLTSIVIARPVGLATTAVATLVTGAAMLSAATVITTGAWLAPILLAIALVLAVSVYQVKNHFVAALSLAFTLLGIGQTTNPGMALWPENYAAQSLTTGLLLAAIVAVGLLVGIRRYGADPIGAIFLAAFGLLMATYFLAGGAAALAFGSDAAQVGHVGTTVSWMLLAAGVLAVSLKVEKPGLLLGLGLGLAGLSLGRLFLSDLANTGGVVRAAAFIITGLVLLGAGAGYARAFAQQKATREPADGPTGTPAGADSHVGARRG</sequence>
<feature type="transmembrane region" description="Helical" evidence="2">
    <location>
        <begin position="361"/>
        <end position="379"/>
    </location>
</feature>
<keyword evidence="2" id="KW-0812">Transmembrane</keyword>
<dbReference type="EMBL" id="QTUA01000001">
    <property type="protein sequence ID" value="REF29101.1"/>
    <property type="molecule type" value="Genomic_DNA"/>
</dbReference>
<feature type="region of interest" description="Disordered" evidence="1">
    <location>
        <begin position="586"/>
        <end position="610"/>
    </location>
</feature>
<feature type="transmembrane region" description="Helical" evidence="2">
    <location>
        <begin position="438"/>
        <end position="459"/>
    </location>
</feature>
<evidence type="ECO:0000313" key="4">
    <source>
        <dbReference type="Proteomes" id="UP000256253"/>
    </source>
</evidence>
<dbReference type="RefSeq" id="WP_115921261.1">
    <property type="nucleotide sequence ID" value="NZ_QTUA01000001.1"/>
</dbReference>
<evidence type="ECO:0000313" key="3">
    <source>
        <dbReference type="EMBL" id="REF29101.1"/>
    </source>
</evidence>
<feature type="transmembrane region" description="Helical" evidence="2">
    <location>
        <begin position="162"/>
        <end position="182"/>
    </location>
</feature>
<evidence type="ECO:0000256" key="1">
    <source>
        <dbReference type="SAM" id="MobiDB-lite"/>
    </source>
</evidence>
<dbReference type="OrthoDB" id="3729996at2"/>